<evidence type="ECO:0000256" key="4">
    <source>
        <dbReference type="ARBA" id="ARBA00022692"/>
    </source>
</evidence>
<dbReference type="GO" id="GO:0015031">
    <property type="term" value="P:protein transport"/>
    <property type="evidence" value="ECO:0007669"/>
    <property type="project" value="UniProtKB-KW"/>
</dbReference>
<name>A0A0B0IHI0_9BACI</name>
<keyword evidence="6 12" id="KW-0653">Protein transport</keyword>
<keyword evidence="10 12" id="KW-0143">Chaperone</keyword>
<organism evidence="15 16">
    <name type="scientific">Halalkalibacter okhensis</name>
    <dbReference type="NCBI Taxonomy" id="333138"/>
    <lineage>
        <taxon>Bacteria</taxon>
        <taxon>Bacillati</taxon>
        <taxon>Bacillota</taxon>
        <taxon>Bacilli</taxon>
        <taxon>Bacillales</taxon>
        <taxon>Bacillaceae</taxon>
        <taxon>Halalkalibacter</taxon>
    </lineage>
</organism>
<evidence type="ECO:0000256" key="11">
    <source>
        <dbReference type="ARBA" id="ARBA00023288"/>
    </source>
</evidence>
<dbReference type="Pfam" id="PF02096">
    <property type="entry name" value="60KD_IMP"/>
    <property type="match status" value="1"/>
</dbReference>
<feature type="signal peptide" evidence="13">
    <location>
        <begin position="1"/>
        <end position="21"/>
    </location>
</feature>
<dbReference type="NCBIfam" id="TIGR03592">
    <property type="entry name" value="yidC_oxa1_cterm"/>
    <property type="match status" value="1"/>
</dbReference>
<comment type="subcellular location">
    <subcellularLocation>
        <location evidence="1 12">Cell membrane</location>
        <topology evidence="1 12">Multi-pass membrane protein</topology>
    </subcellularLocation>
</comment>
<comment type="similarity">
    <text evidence="12">Belongs to the OXA1/ALB3/YidC family. Type 2 subfamily.</text>
</comment>
<dbReference type="PANTHER" id="PTHR12428">
    <property type="entry name" value="OXA1"/>
    <property type="match status" value="1"/>
</dbReference>
<feature type="chain" id="PRO_5008827131" description="Membrane protein insertase YidC" evidence="13">
    <location>
        <begin position="22"/>
        <end position="254"/>
    </location>
</feature>
<dbReference type="EMBL" id="JRJU01000001">
    <property type="protein sequence ID" value="KHF42058.1"/>
    <property type="molecule type" value="Genomic_DNA"/>
</dbReference>
<evidence type="ECO:0000256" key="10">
    <source>
        <dbReference type="ARBA" id="ARBA00023186"/>
    </source>
</evidence>
<evidence type="ECO:0000256" key="2">
    <source>
        <dbReference type="ARBA" id="ARBA00022448"/>
    </source>
</evidence>
<feature type="transmembrane region" description="Helical" evidence="12">
    <location>
        <begin position="173"/>
        <end position="190"/>
    </location>
</feature>
<sequence length="254" mass="28995">MKKLALLFLFFGILVTMSACGSVDHVPITAETEGIWNHFFVYPMSWLLIYVAELFNGSYGLAIVLVTIVVRLALLPLVLKQQKSTRALQTLRPEMEKLQSKYKEATKKDPKKQQEMQKELFSLYQQHGVNPMAGCLPLFVQLPVMMAFYFAIMRTEQIALHTFLWFDLGNPDPLYLLPLIAGATTFLQVRMSAVQLNDQMKIMMYIMPVMIIVAGMTLPSALSLYWVVGNIFMIVQTYFTVTRFEQQTAQVSKS</sequence>
<dbReference type="AlphaFoldDB" id="A0A0B0IHI0"/>
<dbReference type="PANTHER" id="PTHR12428:SF65">
    <property type="entry name" value="CYTOCHROME C OXIDASE ASSEMBLY PROTEIN COX18, MITOCHONDRIAL"/>
    <property type="match status" value="1"/>
</dbReference>
<proteinExistence type="inferred from homology"/>
<gene>
    <name evidence="12" type="primary">yidC</name>
    <name evidence="15" type="ORF">LQ50_01875</name>
</gene>
<keyword evidence="4 12" id="KW-0812">Transmembrane</keyword>
<keyword evidence="2 12" id="KW-0813">Transport</keyword>
<evidence type="ECO:0000256" key="5">
    <source>
        <dbReference type="ARBA" id="ARBA00022729"/>
    </source>
</evidence>
<evidence type="ECO:0000259" key="14">
    <source>
        <dbReference type="Pfam" id="PF02096"/>
    </source>
</evidence>
<dbReference type="PROSITE" id="PS51257">
    <property type="entry name" value="PROKAR_LIPOPROTEIN"/>
    <property type="match status" value="1"/>
</dbReference>
<feature type="transmembrane region" description="Helical" evidence="12">
    <location>
        <begin position="44"/>
        <end position="74"/>
    </location>
</feature>
<dbReference type="GO" id="GO:0032977">
    <property type="term" value="F:membrane insertase activity"/>
    <property type="evidence" value="ECO:0007669"/>
    <property type="project" value="InterPro"/>
</dbReference>
<dbReference type="CDD" id="cd20070">
    <property type="entry name" value="5TM_YidC_Alb3"/>
    <property type="match status" value="1"/>
</dbReference>
<evidence type="ECO:0000256" key="12">
    <source>
        <dbReference type="HAMAP-Rule" id="MF_01811"/>
    </source>
</evidence>
<dbReference type="InterPro" id="IPR028055">
    <property type="entry name" value="YidC/Oxa/ALB_C"/>
</dbReference>
<keyword evidence="11 12" id="KW-0449">Lipoprotein</keyword>
<keyword evidence="7 12" id="KW-1133">Transmembrane helix</keyword>
<evidence type="ECO:0000256" key="1">
    <source>
        <dbReference type="ARBA" id="ARBA00004651"/>
    </source>
</evidence>
<evidence type="ECO:0000256" key="13">
    <source>
        <dbReference type="SAM" id="SignalP"/>
    </source>
</evidence>
<protein>
    <recommendedName>
        <fullName evidence="12">Membrane protein insertase YidC</fullName>
    </recommendedName>
    <alternativeName>
        <fullName evidence="12">Foldase YidC</fullName>
    </alternativeName>
    <alternativeName>
        <fullName evidence="12">Membrane integrase YidC</fullName>
    </alternativeName>
    <alternativeName>
        <fullName evidence="12">Membrane protein YidC</fullName>
    </alternativeName>
</protein>
<comment type="caution">
    <text evidence="15">The sequence shown here is derived from an EMBL/GenBank/DDBJ whole genome shotgun (WGS) entry which is preliminary data.</text>
</comment>
<feature type="transmembrane region" description="Helical" evidence="12">
    <location>
        <begin position="202"/>
        <end position="218"/>
    </location>
</feature>
<accession>A0A0B0IHI0</accession>
<evidence type="ECO:0000256" key="9">
    <source>
        <dbReference type="ARBA" id="ARBA00023139"/>
    </source>
</evidence>
<evidence type="ECO:0000256" key="6">
    <source>
        <dbReference type="ARBA" id="ARBA00022927"/>
    </source>
</evidence>
<evidence type="ECO:0000256" key="3">
    <source>
        <dbReference type="ARBA" id="ARBA00022475"/>
    </source>
</evidence>
<dbReference type="GO" id="GO:0051205">
    <property type="term" value="P:protein insertion into membrane"/>
    <property type="evidence" value="ECO:0007669"/>
    <property type="project" value="TreeGrafter"/>
</dbReference>
<evidence type="ECO:0000313" key="15">
    <source>
        <dbReference type="EMBL" id="KHF42058.1"/>
    </source>
</evidence>
<dbReference type="GO" id="GO:0005886">
    <property type="term" value="C:plasma membrane"/>
    <property type="evidence" value="ECO:0007669"/>
    <property type="project" value="UniProtKB-SubCell"/>
</dbReference>
<feature type="domain" description="Membrane insertase YidC/Oxa/ALB C-terminal" evidence="14">
    <location>
        <begin position="59"/>
        <end position="240"/>
    </location>
</feature>
<dbReference type="PRINTS" id="PR00701">
    <property type="entry name" value="60KDINNERMP"/>
</dbReference>
<comment type="function">
    <text evidence="12">Required for the insertion and/or proper folding and/or complex formation of integral membrane proteins into the membrane. Involved in integration of membrane proteins that insert both dependently and independently of the Sec translocase complex, as well as at least some lipoproteins.</text>
</comment>
<keyword evidence="9" id="KW-0564">Palmitate</keyword>
<dbReference type="Proteomes" id="UP000030832">
    <property type="component" value="Unassembled WGS sequence"/>
</dbReference>
<dbReference type="eggNOG" id="COG0706">
    <property type="taxonomic scope" value="Bacteria"/>
</dbReference>
<evidence type="ECO:0000256" key="8">
    <source>
        <dbReference type="ARBA" id="ARBA00023136"/>
    </source>
</evidence>
<reference evidence="15 16" key="1">
    <citation type="submission" date="2014-09" db="EMBL/GenBank/DDBJ databases">
        <title>Genome sequencing and annotation of Bacillus Okhensis strain Kh10-101T.</title>
        <authorList>
            <person name="Prakash J.S."/>
        </authorList>
    </citation>
    <scope>NUCLEOTIDE SEQUENCE [LARGE SCALE GENOMIC DNA]</scope>
    <source>
        <strain evidence="16">Kh10-101T</strain>
    </source>
</reference>
<keyword evidence="5 12" id="KW-0732">Signal</keyword>
<dbReference type="HAMAP" id="MF_01811">
    <property type="entry name" value="YidC_type2"/>
    <property type="match status" value="1"/>
</dbReference>
<dbReference type="InterPro" id="IPR047196">
    <property type="entry name" value="YidC_ALB_C"/>
</dbReference>
<dbReference type="InterPro" id="IPR001708">
    <property type="entry name" value="YidC/ALB3/OXA1/COX18"/>
</dbReference>
<evidence type="ECO:0000313" key="16">
    <source>
        <dbReference type="Proteomes" id="UP000030832"/>
    </source>
</evidence>
<evidence type="ECO:0000256" key="7">
    <source>
        <dbReference type="ARBA" id="ARBA00022989"/>
    </source>
</evidence>
<feature type="transmembrane region" description="Helical" evidence="12">
    <location>
        <begin position="132"/>
        <end position="153"/>
    </location>
</feature>
<keyword evidence="3 12" id="KW-1003">Cell membrane</keyword>
<dbReference type="InterPro" id="IPR023060">
    <property type="entry name" value="YidC/YidC1/YidC2_Firmicutes"/>
</dbReference>
<dbReference type="STRING" id="333138.LQ50_01875"/>
<keyword evidence="16" id="KW-1185">Reference proteome</keyword>
<keyword evidence="8 12" id="KW-0472">Membrane</keyword>